<dbReference type="Proteomes" id="UP000095286">
    <property type="component" value="Unplaced"/>
</dbReference>
<evidence type="ECO:0000313" key="2">
    <source>
        <dbReference type="WBParaSite" id="RSKR_0000343000.1"/>
    </source>
</evidence>
<sequence length="242" mass="28051">MDAQNKLKLTPYEDPHNLFQYEEDEFSGPYKDDRIKLINQSVDFRVSEFTFSAMKDDKSPDSGKTVVNHKWNQISVIHSFIYDEKYYFAYVGHKAVRQCWVFEGAEGVPENIIRSVTSMHPDIPGPTDPMSVMRADHLLSEQPWYHGPMSRDAAERLLIKEGDFLVRYSKKKYIVSVRYRNVVQNTVFDTDSVGSLEPVSENYRNIVDFINYHVTNKIPAPIAHSEHTFLRNPIIKTVELGE</sequence>
<evidence type="ECO:0000313" key="1">
    <source>
        <dbReference type="Proteomes" id="UP000095286"/>
    </source>
</evidence>
<name>A0AC35TRT1_9BILA</name>
<protein>
    <submittedName>
        <fullName evidence="2">SH2 domain-containing protein</fullName>
    </submittedName>
</protein>
<accession>A0AC35TRT1</accession>
<dbReference type="WBParaSite" id="RSKR_0000343000.1">
    <property type="protein sequence ID" value="RSKR_0000343000.1"/>
    <property type="gene ID" value="RSKR_0000343000"/>
</dbReference>
<organism evidence="1 2">
    <name type="scientific">Rhabditophanes sp. KR3021</name>
    <dbReference type="NCBI Taxonomy" id="114890"/>
    <lineage>
        <taxon>Eukaryota</taxon>
        <taxon>Metazoa</taxon>
        <taxon>Ecdysozoa</taxon>
        <taxon>Nematoda</taxon>
        <taxon>Chromadorea</taxon>
        <taxon>Rhabditida</taxon>
        <taxon>Tylenchina</taxon>
        <taxon>Panagrolaimomorpha</taxon>
        <taxon>Strongyloidoidea</taxon>
        <taxon>Alloionematidae</taxon>
        <taxon>Rhabditophanes</taxon>
    </lineage>
</organism>
<reference evidence="2" key="1">
    <citation type="submission" date="2016-11" db="UniProtKB">
        <authorList>
            <consortium name="WormBaseParasite"/>
        </authorList>
    </citation>
    <scope>IDENTIFICATION</scope>
    <source>
        <strain evidence="2">KR3021</strain>
    </source>
</reference>
<proteinExistence type="predicted"/>